<dbReference type="CDD" id="cd06257">
    <property type="entry name" value="DnaJ"/>
    <property type="match status" value="1"/>
</dbReference>
<organism evidence="3 4">
    <name type="scientific">Ceratopteris richardii</name>
    <name type="common">Triangle waterfern</name>
    <dbReference type="NCBI Taxonomy" id="49495"/>
    <lineage>
        <taxon>Eukaryota</taxon>
        <taxon>Viridiplantae</taxon>
        <taxon>Streptophyta</taxon>
        <taxon>Embryophyta</taxon>
        <taxon>Tracheophyta</taxon>
        <taxon>Polypodiopsida</taxon>
        <taxon>Polypodiidae</taxon>
        <taxon>Polypodiales</taxon>
        <taxon>Pteridineae</taxon>
        <taxon>Pteridaceae</taxon>
        <taxon>Parkerioideae</taxon>
        <taxon>Ceratopteris</taxon>
    </lineage>
</organism>
<dbReference type="InterPro" id="IPR024593">
    <property type="entry name" value="DUF3444"/>
</dbReference>
<dbReference type="Gene3D" id="1.10.287.110">
    <property type="entry name" value="DnaJ domain"/>
    <property type="match status" value="1"/>
</dbReference>
<gene>
    <name evidence="3" type="ORF">KP509_07G063900</name>
</gene>
<evidence type="ECO:0000259" key="2">
    <source>
        <dbReference type="PROSITE" id="PS50076"/>
    </source>
</evidence>
<feature type="compositionally biased region" description="Pro residues" evidence="1">
    <location>
        <begin position="183"/>
        <end position="201"/>
    </location>
</feature>
<protein>
    <recommendedName>
        <fullName evidence="2">J domain-containing protein</fullName>
    </recommendedName>
</protein>
<dbReference type="EMBL" id="CM035412">
    <property type="protein sequence ID" value="KAH7433325.1"/>
    <property type="molecule type" value="Genomic_DNA"/>
</dbReference>
<dbReference type="Pfam" id="PF11926">
    <property type="entry name" value="DUF3444"/>
    <property type="match status" value="1"/>
</dbReference>
<evidence type="ECO:0000313" key="4">
    <source>
        <dbReference type="Proteomes" id="UP000825935"/>
    </source>
</evidence>
<dbReference type="PRINTS" id="PR00625">
    <property type="entry name" value="JDOMAIN"/>
</dbReference>
<proteinExistence type="predicted"/>
<dbReference type="Pfam" id="PF23551">
    <property type="entry name" value="Zn_ribbon_20"/>
    <property type="match status" value="1"/>
</dbReference>
<feature type="compositionally biased region" description="Low complexity" evidence="1">
    <location>
        <begin position="513"/>
        <end position="527"/>
    </location>
</feature>
<reference evidence="3" key="1">
    <citation type="submission" date="2021-08" db="EMBL/GenBank/DDBJ databases">
        <title>WGS assembly of Ceratopteris richardii.</title>
        <authorList>
            <person name="Marchant D.B."/>
            <person name="Chen G."/>
            <person name="Jenkins J."/>
            <person name="Shu S."/>
            <person name="Leebens-Mack J."/>
            <person name="Grimwood J."/>
            <person name="Schmutz J."/>
            <person name="Soltis P."/>
            <person name="Soltis D."/>
            <person name="Chen Z.-H."/>
        </authorList>
    </citation>
    <scope>NUCLEOTIDE SEQUENCE</scope>
    <source>
        <strain evidence="3">Whitten #5841</strain>
        <tissue evidence="3">Leaf</tissue>
    </source>
</reference>
<feature type="compositionally biased region" description="Low complexity" evidence="1">
    <location>
        <begin position="202"/>
        <end position="217"/>
    </location>
</feature>
<dbReference type="Proteomes" id="UP000825935">
    <property type="component" value="Chromosome 7"/>
</dbReference>
<keyword evidence="4" id="KW-1185">Reference proteome</keyword>
<dbReference type="InterPro" id="IPR001623">
    <property type="entry name" value="DnaJ_domain"/>
</dbReference>
<dbReference type="PROSITE" id="PS00636">
    <property type="entry name" value="DNAJ_1"/>
    <property type="match status" value="1"/>
</dbReference>
<comment type="caution">
    <text evidence="3">The sequence shown here is derived from an EMBL/GenBank/DDBJ whole genome shotgun (WGS) entry which is preliminary data.</text>
</comment>
<dbReference type="AlphaFoldDB" id="A0A8T2UBL4"/>
<feature type="compositionally biased region" description="Pro residues" evidence="1">
    <location>
        <begin position="218"/>
        <end position="232"/>
    </location>
</feature>
<dbReference type="InterPro" id="IPR018253">
    <property type="entry name" value="DnaJ_domain_CS"/>
</dbReference>
<dbReference type="OMA" id="RNWCPEW"/>
<dbReference type="SUPFAM" id="SSF46565">
    <property type="entry name" value="Chaperone J-domain"/>
    <property type="match status" value="1"/>
</dbReference>
<feature type="region of interest" description="Disordered" evidence="1">
    <location>
        <begin position="126"/>
        <end position="242"/>
    </location>
</feature>
<dbReference type="PANTHER" id="PTHR45089">
    <property type="entry name" value="DNAJ HEAT SHOCK AMINO-TERMINAL DOMAIN PROTEIN-RELATED"/>
    <property type="match status" value="1"/>
</dbReference>
<feature type="region of interest" description="Disordered" evidence="1">
    <location>
        <begin position="440"/>
        <end position="543"/>
    </location>
</feature>
<dbReference type="PROSITE" id="PS50076">
    <property type="entry name" value="DNAJ_2"/>
    <property type="match status" value="1"/>
</dbReference>
<feature type="compositionally biased region" description="Polar residues" evidence="1">
    <location>
        <begin position="458"/>
        <end position="501"/>
    </location>
</feature>
<evidence type="ECO:0000313" key="3">
    <source>
        <dbReference type="EMBL" id="KAH7433327.1"/>
    </source>
</evidence>
<dbReference type="OrthoDB" id="66964at2759"/>
<accession>A0A8T2UBL4</accession>
<dbReference type="EMBL" id="CM035412">
    <property type="protein sequence ID" value="KAH7433327.1"/>
    <property type="molecule type" value="Genomic_DNA"/>
</dbReference>
<feature type="domain" description="J" evidence="2">
    <location>
        <begin position="67"/>
        <end position="131"/>
    </location>
</feature>
<dbReference type="EMBL" id="CM035412">
    <property type="protein sequence ID" value="KAH7433326.1"/>
    <property type="molecule type" value="Genomic_DNA"/>
</dbReference>
<dbReference type="InterPro" id="IPR056988">
    <property type="entry name" value="Zn_ribbon_pln"/>
</dbReference>
<evidence type="ECO:0000256" key="1">
    <source>
        <dbReference type="SAM" id="MobiDB-lite"/>
    </source>
</evidence>
<feature type="compositionally biased region" description="Low complexity" evidence="1">
    <location>
        <begin position="167"/>
        <end position="182"/>
    </location>
</feature>
<dbReference type="Pfam" id="PF00226">
    <property type="entry name" value="DnaJ"/>
    <property type="match status" value="1"/>
</dbReference>
<feature type="compositionally biased region" description="Low complexity" evidence="1">
    <location>
        <begin position="233"/>
        <end position="242"/>
    </location>
</feature>
<name>A0A8T2UBL4_CERRI</name>
<sequence length="814" mass="89301">MECNRDEALRSKVLAEAKLSQCDYMGARKFAYKAKQLYPDLDGLAQLIFVVDVHNVAQNKLPNGDYNWYDILEVDPLADENTIRKQYRRLALLLHPDKNKAVGAEAAFKHISEAWNVLSDKNKKAAYDAKSQGKVPPPGGRPSQPDCMSDNTSRPAPTTGPAPVPPSQRRVQVQQGQSAGSRPPSPVPAPATGPSPAPPPQRRVQVGQAQTIGSCPSSPAPAPAKPYPPCPPSSTSAASSQSRLHSPAFTSFTPNSLTFWTACPSCKMLLEYQRMYCLKNLCCPVCYKPFSAIEVTAVTGTLLWPPPSKQRIFGSKTFSPAANSGFQVPQAESFPFGNVKGGNTVYPSSVPGVDTAQKANEDMSQKLPPELREKVEERISRQCAAFEGLEVKEPKKKVAKKMSKAELKAKADADAKEASNVLMARFKGMIEQRLSAEKQKNLKSDVAAPEVDIKSETCPRQTAASDSTNCHANPQNGLPTQQLSVKCKSSSTGSPNTGSDNTSKRKREAVNEAIPSSDSKEASSPSSKKIKHNEESKLTSDVGCAQVKETNKLPQVEDSREGKVCPEACVQASSLHLNTESQPAEDRDAISVTNPITVPDPEFFEFGKDHVFLPGQIWAVYDDKDGMPRFYAKVNKIITSKPFKMDISWLEPSSTVDQACTWLNFGFALSCGEFKIGKSIVSDSVNMYSHVVKFERGKIGDFKIYPRQGDIWALHKKLEGQKTKDENPRFMIVEVLSDFKDEGVQVLQLVKLEGYKSLFQRHPEGGYSEWIPASDMRRFSHQIPSYHLASDEVPGIKEGCWELDSASTPLELIS</sequence>
<dbReference type="InterPro" id="IPR036869">
    <property type="entry name" value="J_dom_sf"/>
</dbReference>
<dbReference type="SMART" id="SM00271">
    <property type="entry name" value="DnaJ"/>
    <property type="match status" value="1"/>
</dbReference>